<dbReference type="CDD" id="cd01335">
    <property type="entry name" value="Radical_SAM"/>
    <property type="match status" value="1"/>
</dbReference>
<evidence type="ECO:0000256" key="4">
    <source>
        <dbReference type="ARBA" id="ARBA00022723"/>
    </source>
</evidence>
<keyword evidence="3" id="KW-0949">S-adenosyl-L-methionine</keyword>
<dbReference type="InterPro" id="IPR013785">
    <property type="entry name" value="Aldolase_TIM"/>
</dbReference>
<dbReference type="InterPro" id="IPR012840">
    <property type="entry name" value="NrdG2"/>
</dbReference>
<dbReference type="AlphaFoldDB" id="A0A0F9BFE6"/>
<dbReference type="GO" id="GO:0046872">
    <property type="term" value="F:metal ion binding"/>
    <property type="evidence" value="ECO:0007669"/>
    <property type="project" value="UniProtKB-KW"/>
</dbReference>
<dbReference type="InterPro" id="IPR034457">
    <property type="entry name" value="Organic_radical-activating"/>
</dbReference>
<dbReference type="GO" id="GO:0051539">
    <property type="term" value="F:4 iron, 4 sulfur cluster binding"/>
    <property type="evidence" value="ECO:0007669"/>
    <property type="project" value="UniProtKB-KW"/>
</dbReference>
<name>A0A0F9BFE6_9ZZZZ</name>
<keyword evidence="2" id="KW-0004">4Fe-4S</keyword>
<evidence type="ECO:0000313" key="8">
    <source>
        <dbReference type="EMBL" id="KKK83136.1"/>
    </source>
</evidence>
<evidence type="ECO:0000256" key="1">
    <source>
        <dbReference type="ARBA" id="ARBA00001966"/>
    </source>
</evidence>
<organism evidence="8">
    <name type="scientific">marine sediment metagenome</name>
    <dbReference type="NCBI Taxonomy" id="412755"/>
    <lineage>
        <taxon>unclassified sequences</taxon>
        <taxon>metagenomes</taxon>
        <taxon>ecological metagenomes</taxon>
    </lineage>
</organism>
<dbReference type="Gene3D" id="3.20.20.70">
    <property type="entry name" value="Aldolase class I"/>
    <property type="match status" value="1"/>
</dbReference>
<accession>A0A0F9BFE6</accession>
<sequence>MSITIKGFIENSLIEWEGNIVSIIFLPHCNLRCPYCHATHLVREPNELESIPLDAVIGKIKQNKSWLDGVVITGGEPTFHSDIDLLIKIFKEMGLKVRIDTNGTNPAALENLIQRGLIDCVAMDIKAPLREEKYRIAAGTSCDLSDIRKSIKLIMESGIEYEFRTTVCPTVLDGLDITEIAQSIAGSKRYILQTFKPNNCLDSRLLDVEPYSEDEIKRFAANAQRFVKNCYVRGEGMKALSCNW</sequence>
<dbReference type="InterPro" id="IPR007197">
    <property type="entry name" value="rSAM"/>
</dbReference>
<proteinExistence type="predicted"/>
<dbReference type="InterPro" id="IPR058240">
    <property type="entry name" value="rSAM_sf"/>
</dbReference>
<dbReference type="Pfam" id="PF04055">
    <property type="entry name" value="Radical_SAM"/>
    <property type="match status" value="1"/>
</dbReference>
<dbReference type="GO" id="GO:0003824">
    <property type="term" value="F:catalytic activity"/>
    <property type="evidence" value="ECO:0007669"/>
    <property type="project" value="InterPro"/>
</dbReference>
<dbReference type="SFLD" id="SFLDG01094">
    <property type="entry name" value="Uncharacterised_Radical_SAM_Su"/>
    <property type="match status" value="1"/>
</dbReference>
<comment type="cofactor">
    <cofactor evidence="1">
        <name>[4Fe-4S] cluster</name>
        <dbReference type="ChEBI" id="CHEBI:49883"/>
    </cofactor>
</comment>
<dbReference type="PROSITE" id="PS51918">
    <property type="entry name" value="RADICAL_SAM"/>
    <property type="match status" value="1"/>
</dbReference>
<evidence type="ECO:0000259" key="7">
    <source>
        <dbReference type="PROSITE" id="PS51918"/>
    </source>
</evidence>
<keyword evidence="5" id="KW-0408">Iron</keyword>
<dbReference type="PANTHER" id="PTHR30352:SF13">
    <property type="entry name" value="GLYCYL-RADICAL ENZYME ACTIVATING ENZYME YJJW-RELATED"/>
    <property type="match status" value="1"/>
</dbReference>
<dbReference type="PANTHER" id="PTHR30352">
    <property type="entry name" value="PYRUVATE FORMATE-LYASE-ACTIVATING ENZYME"/>
    <property type="match status" value="1"/>
</dbReference>
<reference evidence="8" key="1">
    <citation type="journal article" date="2015" name="Nature">
        <title>Complex archaea that bridge the gap between prokaryotes and eukaryotes.</title>
        <authorList>
            <person name="Spang A."/>
            <person name="Saw J.H."/>
            <person name="Jorgensen S.L."/>
            <person name="Zaremba-Niedzwiedzka K."/>
            <person name="Martijn J."/>
            <person name="Lind A.E."/>
            <person name="van Eijk R."/>
            <person name="Schleper C."/>
            <person name="Guy L."/>
            <person name="Ettema T.J."/>
        </authorList>
    </citation>
    <scope>NUCLEOTIDE SEQUENCE</scope>
</reference>
<evidence type="ECO:0000256" key="6">
    <source>
        <dbReference type="ARBA" id="ARBA00023014"/>
    </source>
</evidence>
<dbReference type="SFLD" id="SFLDS00029">
    <property type="entry name" value="Radical_SAM"/>
    <property type="match status" value="1"/>
</dbReference>
<dbReference type="SUPFAM" id="SSF102114">
    <property type="entry name" value="Radical SAM enzymes"/>
    <property type="match status" value="1"/>
</dbReference>
<protein>
    <recommendedName>
        <fullName evidence="7">Radical SAM core domain-containing protein</fullName>
    </recommendedName>
</protein>
<gene>
    <name evidence="8" type="ORF">LCGC14_2796410</name>
</gene>
<feature type="domain" description="Radical SAM core" evidence="7">
    <location>
        <begin position="15"/>
        <end position="238"/>
    </location>
</feature>
<evidence type="ECO:0000256" key="3">
    <source>
        <dbReference type="ARBA" id="ARBA00022691"/>
    </source>
</evidence>
<dbReference type="EMBL" id="LAZR01052361">
    <property type="protein sequence ID" value="KKK83136.1"/>
    <property type="molecule type" value="Genomic_DNA"/>
</dbReference>
<evidence type="ECO:0000256" key="5">
    <source>
        <dbReference type="ARBA" id="ARBA00023004"/>
    </source>
</evidence>
<dbReference type="NCBIfam" id="TIGR02495">
    <property type="entry name" value="NrdG2"/>
    <property type="match status" value="1"/>
</dbReference>
<keyword evidence="4" id="KW-0479">Metal-binding</keyword>
<comment type="caution">
    <text evidence="8">The sequence shown here is derived from an EMBL/GenBank/DDBJ whole genome shotgun (WGS) entry which is preliminary data.</text>
</comment>
<keyword evidence="6" id="KW-0411">Iron-sulfur</keyword>
<evidence type="ECO:0000256" key="2">
    <source>
        <dbReference type="ARBA" id="ARBA00022485"/>
    </source>
</evidence>